<name>A0AAN8T9G1_SOLBU</name>
<dbReference type="EMBL" id="JBANQN010000009">
    <property type="protein sequence ID" value="KAK6781052.1"/>
    <property type="molecule type" value="Genomic_DNA"/>
</dbReference>
<dbReference type="AlphaFoldDB" id="A0AAN8T9G1"/>
<reference evidence="1 2" key="1">
    <citation type="submission" date="2024-02" db="EMBL/GenBank/DDBJ databases">
        <title>de novo genome assembly of Solanum bulbocastanum strain 11H21.</title>
        <authorList>
            <person name="Hosaka A.J."/>
        </authorList>
    </citation>
    <scope>NUCLEOTIDE SEQUENCE [LARGE SCALE GENOMIC DNA]</scope>
    <source>
        <tissue evidence="1">Young leaves</tissue>
    </source>
</reference>
<dbReference type="PANTHER" id="PTHR34222">
    <property type="entry name" value="GAG_PRE-INTEGRS DOMAIN-CONTAINING PROTEIN"/>
    <property type="match status" value="1"/>
</dbReference>
<accession>A0AAN8T9G1</accession>
<evidence type="ECO:0000313" key="2">
    <source>
        <dbReference type="Proteomes" id="UP001371456"/>
    </source>
</evidence>
<proteinExistence type="predicted"/>
<dbReference type="PANTHER" id="PTHR34222:SF97">
    <property type="entry name" value="CATALYTIC REGION, PUTATIVE-RELATED"/>
    <property type="match status" value="1"/>
</dbReference>
<dbReference type="Proteomes" id="UP001371456">
    <property type="component" value="Unassembled WGS sequence"/>
</dbReference>
<evidence type="ECO:0000313" key="1">
    <source>
        <dbReference type="EMBL" id="KAK6781052.1"/>
    </source>
</evidence>
<sequence>MGLNESYSTPKSQILIMISMPTFNKAYVLIIDQESQRNLASFASNSSGVIEGTSMYTHRSNTYSNGANTSKNSFPSRANGSYSGGYGGGYSNGTSTSGESYKARKSLLVCEHCGVKVILRNNAIKLLDILHISNLRESLICMLIKLLLQRSVYMRSGSTTIHS</sequence>
<comment type="caution">
    <text evidence="1">The sequence shown here is derived from an EMBL/GenBank/DDBJ whole genome shotgun (WGS) entry which is preliminary data.</text>
</comment>
<protein>
    <submittedName>
        <fullName evidence="1">Uncharacterized protein</fullName>
    </submittedName>
</protein>
<organism evidence="1 2">
    <name type="scientific">Solanum bulbocastanum</name>
    <name type="common">Wild potato</name>
    <dbReference type="NCBI Taxonomy" id="147425"/>
    <lineage>
        <taxon>Eukaryota</taxon>
        <taxon>Viridiplantae</taxon>
        <taxon>Streptophyta</taxon>
        <taxon>Embryophyta</taxon>
        <taxon>Tracheophyta</taxon>
        <taxon>Spermatophyta</taxon>
        <taxon>Magnoliopsida</taxon>
        <taxon>eudicotyledons</taxon>
        <taxon>Gunneridae</taxon>
        <taxon>Pentapetalae</taxon>
        <taxon>asterids</taxon>
        <taxon>lamiids</taxon>
        <taxon>Solanales</taxon>
        <taxon>Solanaceae</taxon>
        <taxon>Solanoideae</taxon>
        <taxon>Solaneae</taxon>
        <taxon>Solanum</taxon>
    </lineage>
</organism>
<gene>
    <name evidence="1" type="ORF">RDI58_023236</name>
</gene>
<keyword evidence="2" id="KW-1185">Reference proteome</keyword>